<evidence type="ECO:0000313" key="2">
    <source>
        <dbReference type="Ensembl" id="ENSLLTP00000012897.1"/>
    </source>
</evidence>
<evidence type="ECO:0000256" key="1">
    <source>
        <dbReference type="SAM" id="Phobius"/>
    </source>
</evidence>
<keyword evidence="1" id="KW-0812">Transmembrane</keyword>
<dbReference type="Ensembl" id="ENSLLTT00000013397.1">
    <property type="protein sequence ID" value="ENSLLTP00000012897.1"/>
    <property type="gene ID" value="ENSLLTG00000009861.1"/>
</dbReference>
<reference evidence="2" key="1">
    <citation type="submission" date="2025-08" db="UniProtKB">
        <authorList>
            <consortium name="Ensembl"/>
        </authorList>
    </citation>
    <scope>IDENTIFICATION</scope>
</reference>
<proteinExistence type="predicted"/>
<keyword evidence="1" id="KW-1133">Transmembrane helix</keyword>
<organism evidence="2 3">
    <name type="scientific">Laticauda laticaudata</name>
    <name type="common">Blue-ringed sea krait</name>
    <name type="synonym">Blue-lipped sea krait</name>
    <dbReference type="NCBI Taxonomy" id="8630"/>
    <lineage>
        <taxon>Eukaryota</taxon>
        <taxon>Metazoa</taxon>
        <taxon>Chordata</taxon>
        <taxon>Craniata</taxon>
        <taxon>Vertebrata</taxon>
        <taxon>Euteleostomi</taxon>
        <taxon>Lepidosauria</taxon>
        <taxon>Squamata</taxon>
        <taxon>Bifurcata</taxon>
        <taxon>Unidentata</taxon>
        <taxon>Episquamata</taxon>
        <taxon>Toxicofera</taxon>
        <taxon>Serpentes</taxon>
        <taxon>Colubroidea</taxon>
        <taxon>Elapidae</taxon>
        <taxon>Laticaudinae</taxon>
        <taxon>Laticauda</taxon>
    </lineage>
</organism>
<dbReference type="Proteomes" id="UP000694406">
    <property type="component" value="Unplaced"/>
</dbReference>
<dbReference type="GO" id="GO:0030863">
    <property type="term" value="C:cortical cytoskeleton"/>
    <property type="evidence" value="ECO:0007669"/>
    <property type="project" value="TreeGrafter"/>
</dbReference>
<dbReference type="AlphaFoldDB" id="A0A8C5WTM6"/>
<evidence type="ECO:0000313" key="3">
    <source>
        <dbReference type="Proteomes" id="UP000694406"/>
    </source>
</evidence>
<name>A0A8C5WTM6_LATLA</name>
<keyword evidence="1" id="KW-0472">Membrane</keyword>
<accession>A0A8C5WTM6</accession>
<sequence length="88" mass="10416">LPPDATYLTLNFSLYLHFVFCTSGVIAVVIFIIFCIVAVMSRVLYRHKQTHRNSQMKEKEYPEHLDRSFKTEVDLQNPVSECKREYFI</sequence>
<feature type="transmembrane region" description="Helical" evidence="1">
    <location>
        <begin position="12"/>
        <end position="45"/>
    </location>
</feature>
<dbReference type="PANTHER" id="PTHR47614:SF2">
    <property type="entry name" value="GLYCOPHORIN-C"/>
    <property type="match status" value="1"/>
</dbReference>
<reference evidence="2" key="2">
    <citation type="submission" date="2025-09" db="UniProtKB">
        <authorList>
            <consortium name="Ensembl"/>
        </authorList>
    </citation>
    <scope>IDENTIFICATION</scope>
</reference>
<dbReference type="PANTHER" id="PTHR47614">
    <property type="entry name" value="GLYCOPHORIN-C"/>
    <property type="match status" value="1"/>
</dbReference>
<keyword evidence="3" id="KW-1185">Reference proteome</keyword>
<dbReference type="GO" id="GO:0016020">
    <property type="term" value="C:membrane"/>
    <property type="evidence" value="ECO:0007669"/>
    <property type="project" value="TreeGrafter"/>
</dbReference>
<protein>
    <submittedName>
        <fullName evidence="2">Uncharacterized protein</fullName>
    </submittedName>
</protein>
<dbReference type="GeneTree" id="ENSGT00990000210134"/>
<dbReference type="InterPro" id="IPR042192">
    <property type="entry name" value="Glycophorin-C"/>
</dbReference>